<keyword evidence="5 6" id="KW-0411">Iron-sulfur</keyword>
<feature type="binding site" evidence="6">
    <location>
        <begin position="51"/>
        <end position="58"/>
    </location>
    <ligand>
        <name>ATP</name>
        <dbReference type="ChEBI" id="CHEBI:30616"/>
    </ligand>
</feature>
<dbReference type="Proteomes" id="UP000534783">
    <property type="component" value="Unassembled WGS sequence"/>
</dbReference>
<sequence>MSPEAQKDLKTILKKIHFTDDAQVMKQLVDQSLQVKIRMGQIRRKIVIMSGKGGVGKSMTTANISLAFARQGNKVGVLDVDLNGPCIPKMLGVKDRFEFTSEGAIPPVGPYEMKVASMDFFLRQEDSPVRWKGPMELSPVWLGLMEMNVIREFLGDVNWGEIDYLFTDLPPGAAADKPPVIAGFIPELDGAVVVTTPSEVAKTVVKKSIVYARDLGIPIIGLVENMSGALCPNCSTAVPFFEGGCEDLCEELDVPLLGKIPFDRELSHACDSGEPLAATHPISKRFDEIANRIQQLLDYKKIVAEKL</sequence>
<protein>
    <recommendedName>
        <fullName evidence="6">Iron-sulfur cluster carrier protein</fullName>
    </recommendedName>
</protein>
<dbReference type="PANTHER" id="PTHR23264:SF19">
    <property type="entry name" value="CYTOSOLIC FE-S CLUSTER ASSEMBLY FACTOR NUBP2"/>
    <property type="match status" value="1"/>
</dbReference>
<dbReference type="Pfam" id="PF10609">
    <property type="entry name" value="ParA"/>
    <property type="match status" value="1"/>
</dbReference>
<dbReference type="GO" id="GO:0046872">
    <property type="term" value="F:metal ion binding"/>
    <property type="evidence" value="ECO:0007669"/>
    <property type="project" value="UniProtKB-KW"/>
</dbReference>
<keyword evidence="1 6" id="KW-0479">Metal-binding</keyword>
<comment type="similarity">
    <text evidence="6">Belongs to the Mrp/NBP35 ATP-binding proteins family.</text>
</comment>
<evidence type="ECO:0000256" key="6">
    <source>
        <dbReference type="HAMAP-Rule" id="MF_02040"/>
    </source>
</evidence>
<dbReference type="GO" id="GO:0016887">
    <property type="term" value="F:ATP hydrolysis activity"/>
    <property type="evidence" value="ECO:0007669"/>
    <property type="project" value="UniProtKB-UniRule"/>
</dbReference>
<comment type="caution">
    <text evidence="7">The sequence shown here is derived from an EMBL/GenBank/DDBJ whole genome shotgun (WGS) entry which is preliminary data.</text>
</comment>
<dbReference type="GO" id="GO:0005524">
    <property type="term" value="F:ATP binding"/>
    <property type="evidence" value="ECO:0007669"/>
    <property type="project" value="UniProtKB-UniRule"/>
</dbReference>
<evidence type="ECO:0000256" key="4">
    <source>
        <dbReference type="ARBA" id="ARBA00023004"/>
    </source>
</evidence>
<dbReference type="SUPFAM" id="SSF52540">
    <property type="entry name" value="P-loop containing nucleoside triphosphate hydrolases"/>
    <property type="match status" value="1"/>
</dbReference>
<gene>
    <name evidence="7" type="ORF">MNODULE_12215</name>
</gene>
<name>A0A7X6DQJ1_9BACT</name>
<keyword evidence="6" id="KW-0378">Hydrolase</keyword>
<keyword evidence="2 6" id="KW-0547">Nucleotide-binding</keyword>
<keyword evidence="3 6" id="KW-0067">ATP-binding</keyword>
<evidence type="ECO:0000313" key="8">
    <source>
        <dbReference type="Proteomes" id="UP000534783"/>
    </source>
</evidence>
<accession>A0A7X6DQJ1</accession>
<dbReference type="RefSeq" id="WP_168060196.1">
    <property type="nucleotide sequence ID" value="NZ_VTOW01000002.1"/>
</dbReference>
<dbReference type="GO" id="GO:0140663">
    <property type="term" value="F:ATP-dependent FeS chaperone activity"/>
    <property type="evidence" value="ECO:0007669"/>
    <property type="project" value="InterPro"/>
</dbReference>
<comment type="function">
    <text evidence="6">Binds and transfers iron-sulfur (Fe-S) clusters to target apoproteins. Can hydrolyze ATP.</text>
</comment>
<comment type="subunit">
    <text evidence="6">Homodimer.</text>
</comment>
<dbReference type="AlphaFoldDB" id="A0A7X6DQJ1"/>
<dbReference type="InterPro" id="IPR019591">
    <property type="entry name" value="Mrp/NBP35_ATP-bd"/>
</dbReference>
<dbReference type="Gene3D" id="3.40.50.300">
    <property type="entry name" value="P-loop containing nucleotide triphosphate hydrolases"/>
    <property type="match status" value="1"/>
</dbReference>
<reference evidence="7 8" key="1">
    <citation type="journal article" date="2020" name="Nature">
        <title>Bacterial chemolithoautotrophy via manganese oxidation.</title>
        <authorList>
            <person name="Yu H."/>
            <person name="Leadbetter J.R."/>
        </authorList>
    </citation>
    <scope>NUCLEOTIDE SEQUENCE [LARGE SCALE GENOMIC DNA]</scope>
    <source>
        <strain evidence="7 8">Mn-1</strain>
    </source>
</reference>
<evidence type="ECO:0000256" key="3">
    <source>
        <dbReference type="ARBA" id="ARBA00022840"/>
    </source>
</evidence>
<dbReference type="CDD" id="cd02037">
    <property type="entry name" value="Mrp_NBP35"/>
    <property type="match status" value="1"/>
</dbReference>
<dbReference type="GO" id="GO:0051536">
    <property type="term" value="F:iron-sulfur cluster binding"/>
    <property type="evidence" value="ECO:0007669"/>
    <property type="project" value="UniProtKB-UniRule"/>
</dbReference>
<organism evidence="7 8">
    <name type="scientific">Candidatus Manganitrophus noduliformans</name>
    <dbReference type="NCBI Taxonomy" id="2606439"/>
    <lineage>
        <taxon>Bacteria</taxon>
        <taxon>Pseudomonadati</taxon>
        <taxon>Nitrospirota</taxon>
        <taxon>Nitrospiria</taxon>
        <taxon>Candidatus Troglogloeales</taxon>
        <taxon>Candidatus Manganitrophaceae</taxon>
        <taxon>Candidatus Manganitrophus</taxon>
    </lineage>
</organism>
<proteinExistence type="inferred from homology"/>
<keyword evidence="4 6" id="KW-0408">Iron</keyword>
<evidence type="ECO:0000256" key="5">
    <source>
        <dbReference type="ARBA" id="ARBA00023014"/>
    </source>
</evidence>
<dbReference type="InterPro" id="IPR033756">
    <property type="entry name" value="YlxH/NBP35"/>
</dbReference>
<dbReference type="GO" id="GO:0005829">
    <property type="term" value="C:cytosol"/>
    <property type="evidence" value="ECO:0007669"/>
    <property type="project" value="TreeGrafter"/>
</dbReference>
<dbReference type="GO" id="GO:0016226">
    <property type="term" value="P:iron-sulfur cluster assembly"/>
    <property type="evidence" value="ECO:0007669"/>
    <property type="project" value="InterPro"/>
</dbReference>
<dbReference type="HAMAP" id="MF_02040">
    <property type="entry name" value="Mrp_NBP35"/>
    <property type="match status" value="1"/>
</dbReference>
<evidence type="ECO:0000256" key="1">
    <source>
        <dbReference type="ARBA" id="ARBA00022723"/>
    </source>
</evidence>
<dbReference type="EMBL" id="VTOW01000002">
    <property type="protein sequence ID" value="NKE71505.1"/>
    <property type="molecule type" value="Genomic_DNA"/>
</dbReference>
<dbReference type="PANTHER" id="PTHR23264">
    <property type="entry name" value="NUCLEOTIDE-BINDING PROTEIN NBP35 YEAST -RELATED"/>
    <property type="match status" value="1"/>
</dbReference>
<keyword evidence="8" id="KW-1185">Reference proteome</keyword>
<evidence type="ECO:0000313" key="7">
    <source>
        <dbReference type="EMBL" id="NKE71505.1"/>
    </source>
</evidence>
<evidence type="ECO:0000256" key="2">
    <source>
        <dbReference type="ARBA" id="ARBA00022741"/>
    </source>
</evidence>
<dbReference type="InterPro" id="IPR027417">
    <property type="entry name" value="P-loop_NTPase"/>
</dbReference>